<feature type="chain" id="PRO_5035846795" description="Neprosin PEP catalytic domain-containing protein" evidence="1">
    <location>
        <begin position="23"/>
        <end position="159"/>
    </location>
</feature>
<protein>
    <recommendedName>
        <fullName evidence="2">Neprosin PEP catalytic domain-containing protein</fullName>
    </recommendedName>
</protein>
<dbReference type="Proteomes" id="UP000823388">
    <property type="component" value="Chromosome 9N"/>
</dbReference>
<name>A0A8T0MKT1_PANVG</name>
<dbReference type="Pfam" id="PF03080">
    <property type="entry name" value="Neprosin"/>
    <property type="match status" value="1"/>
</dbReference>
<feature type="domain" description="Neprosin PEP catalytic" evidence="2">
    <location>
        <begin position="102"/>
        <end position="154"/>
    </location>
</feature>
<evidence type="ECO:0000256" key="1">
    <source>
        <dbReference type="SAM" id="SignalP"/>
    </source>
</evidence>
<gene>
    <name evidence="3" type="ORF">PVAP13_9NG213800</name>
</gene>
<dbReference type="InterPro" id="IPR004314">
    <property type="entry name" value="Neprosin"/>
</dbReference>
<sequence>MKMDRYAATVLTFLYLQSLCFATGAPLPMKNLVNAAGLFGQNRRNPGVQGESSTNDVSFPRPTLSNSIAGLTNRSDQVFGIYARISAWGHEHTKSDADIAAVIQVFNEQGAEYNAIRAGLHTLPSLYKDTKLHLFAQWTTDRAWKNGLLQHGLPGVCAV</sequence>
<proteinExistence type="predicted"/>
<reference evidence="3" key="1">
    <citation type="submission" date="2020-05" db="EMBL/GenBank/DDBJ databases">
        <title>WGS assembly of Panicum virgatum.</title>
        <authorList>
            <person name="Lovell J.T."/>
            <person name="Jenkins J."/>
            <person name="Shu S."/>
            <person name="Juenger T.E."/>
            <person name="Schmutz J."/>
        </authorList>
    </citation>
    <scope>NUCLEOTIDE SEQUENCE</scope>
    <source>
        <strain evidence="3">AP13</strain>
    </source>
</reference>
<dbReference type="EMBL" id="CM029054">
    <property type="protein sequence ID" value="KAG2536702.1"/>
    <property type="molecule type" value="Genomic_DNA"/>
</dbReference>
<evidence type="ECO:0000313" key="3">
    <source>
        <dbReference type="EMBL" id="KAG2536702.1"/>
    </source>
</evidence>
<comment type="caution">
    <text evidence="3">The sequence shown here is derived from an EMBL/GenBank/DDBJ whole genome shotgun (WGS) entry which is preliminary data.</text>
</comment>
<dbReference type="AlphaFoldDB" id="A0A8T0MKT1"/>
<keyword evidence="1" id="KW-0732">Signal</keyword>
<organism evidence="3 4">
    <name type="scientific">Panicum virgatum</name>
    <name type="common">Blackwell switchgrass</name>
    <dbReference type="NCBI Taxonomy" id="38727"/>
    <lineage>
        <taxon>Eukaryota</taxon>
        <taxon>Viridiplantae</taxon>
        <taxon>Streptophyta</taxon>
        <taxon>Embryophyta</taxon>
        <taxon>Tracheophyta</taxon>
        <taxon>Spermatophyta</taxon>
        <taxon>Magnoliopsida</taxon>
        <taxon>Liliopsida</taxon>
        <taxon>Poales</taxon>
        <taxon>Poaceae</taxon>
        <taxon>PACMAD clade</taxon>
        <taxon>Panicoideae</taxon>
        <taxon>Panicodae</taxon>
        <taxon>Paniceae</taxon>
        <taxon>Panicinae</taxon>
        <taxon>Panicum</taxon>
        <taxon>Panicum sect. Hiantes</taxon>
    </lineage>
</organism>
<feature type="signal peptide" evidence="1">
    <location>
        <begin position="1"/>
        <end position="22"/>
    </location>
</feature>
<accession>A0A8T0MKT1</accession>
<evidence type="ECO:0000259" key="2">
    <source>
        <dbReference type="Pfam" id="PF03080"/>
    </source>
</evidence>
<keyword evidence="4" id="KW-1185">Reference proteome</keyword>
<evidence type="ECO:0000313" key="4">
    <source>
        <dbReference type="Proteomes" id="UP000823388"/>
    </source>
</evidence>